<feature type="chain" id="PRO_5041953679" description="Secreted protein" evidence="1">
    <location>
        <begin position="22"/>
        <end position="113"/>
    </location>
</feature>
<feature type="signal peptide" evidence="1">
    <location>
        <begin position="1"/>
        <end position="21"/>
    </location>
</feature>
<evidence type="ECO:0000256" key="1">
    <source>
        <dbReference type="SAM" id="SignalP"/>
    </source>
</evidence>
<dbReference type="AlphaFoldDB" id="A0AAE0LLY2"/>
<organism evidence="2 3">
    <name type="scientific">Chaetomium fimeti</name>
    <dbReference type="NCBI Taxonomy" id="1854472"/>
    <lineage>
        <taxon>Eukaryota</taxon>
        <taxon>Fungi</taxon>
        <taxon>Dikarya</taxon>
        <taxon>Ascomycota</taxon>
        <taxon>Pezizomycotina</taxon>
        <taxon>Sordariomycetes</taxon>
        <taxon>Sordariomycetidae</taxon>
        <taxon>Sordariales</taxon>
        <taxon>Chaetomiaceae</taxon>
        <taxon>Chaetomium</taxon>
    </lineage>
</organism>
<reference evidence="2" key="2">
    <citation type="submission" date="2023-06" db="EMBL/GenBank/DDBJ databases">
        <authorList>
            <consortium name="Lawrence Berkeley National Laboratory"/>
            <person name="Haridas S."/>
            <person name="Hensen N."/>
            <person name="Bonometti L."/>
            <person name="Westerberg I."/>
            <person name="Brannstrom I.O."/>
            <person name="Guillou S."/>
            <person name="Cros-Aarteil S."/>
            <person name="Calhoun S."/>
            <person name="Kuo A."/>
            <person name="Mondo S."/>
            <person name="Pangilinan J."/>
            <person name="Riley R."/>
            <person name="Labutti K."/>
            <person name="Andreopoulos B."/>
            <person name="Lipzen A."/>
            <person name="Chen C."/>
            <person name="Yanf M."/>
            <person name="Daum C."/>
            <person name="Ng V."/>
            <person name="Clum A."/>
            <person name="Steindorff A."/>
            <person name="Ohm R."/>
            <person name="Martin F."/>
            <person name="Silar P."/>
            <person name="Natvig D."/>
            <person name="Lalanne C."/>
            <person name="Gautier V."/>
            <person name="Ament-Velasquez S.L."/>
            <person name="Kruys A."/>
            <person name="Hutchinson M.I."/>
            <person name="Powell A.J."/>
            <person name="Barry K."/>
            <person name="Miller A.N."/>
            <person name="Grigoriev I.V."/>
            <person name="Debuchy R."/>
            <person name="Gladieux P."/>
            <person name="Thoren M.H."/>
            <person name="Johannesson H."/>
        </authorList>
    </citation>
    <scope>NUCLEOTIDE SEQUENCE</scope>
    <source>
        <strain evidence="2">CBS 168.71</strain>
    </source>
</reference>
<proteinExistence type="predicted"/>
<dbReference type="GeneID" id="87845473"/>
<dbReference type="Proteomes" id="UP001278766">
    <property type="component" value="Unassembled WGS sequence"/>
</dbReference>
<keyword evidence="1" id="KW-0732">Signal</keyword>
<dbReference type="EMBL" id="JAUEPN010000014">
    <property type="protein sequence ID" value="KAK3290296.1"/>
    <property type="molecule type" value="Genomic_DNA"/>
</dbReference>
<evidence type="ECO:0008006" key="4">
    <source>
        <dbReference type="Google" id="ProtNLM"/>
    </source>
</evidence>
<sequence>MASVRSLSCLLYIVMLPLAVGFDSRSPRPIRALGSSARLARQRPGRGVVQPHGIGTVGRHRCTGVFAGLVVAHGHHARGSWAKSKQYSPIGFDLGSSGGARAVPALRHCHHEV</sequence>
<comment type="caution">
    <text evidence="2">The sequence shown here is derived from an EMBL/GenBank/DDBJ whole genome shotgun (WGS) entry which is preliminary data.</text>
</comment>
<gene>
    <name evidence="2" type="ORF">B0H64DRAFT_62308</name>
</gene>
<keyword evidence="3" id="KW-1185">Reference proteome</keyword>
<evidence type="ECO:0000313" key="3">
    <source>
        <dbReference type="Proteomes" id="UP001278766"/>
    </source>
</evidence>
<protein>
    <recommendedName>
        <fullName evidence="4">Secreted protein</fullName>
    </recommendedName>
</protein>
<name>A0AAE0LLY2_9PEZI</name>
<dbReference type="RefSeq" id="XP_062653810.1">
    <property type="nucleotide sequence ID" value="XM_062808525.1"/>
</dbReference>
<evidence type="ECO:0000313" key="2">
    <source>
        <dbReference type="EMBL" id="KAK3290296.1"/>
    </source>
</evidence>
<reference evidence="2" key="1">
    <citation type="journal article" date="2023" name="Mol. Phylogenet. Evol.">
        <title>Genome-scale phylogeny and comparative genomics of the fungal order Sordariales.</title>
        <authorList>
            <person name="Hensen N."/>
            <person name="Bonometti L."/>
            <person name="Westerberg I."/>
            <person name="Brannstrom I.O."/>
            <person name="Guillou S."/>
            <person name="Cros-Aarteil S."/>
            <person name="Calhoun S."/>
            <person name="Haridas S."/>
            <person name="Kuo A."/>
            <person name="Mondo S."/>
            <person name="Pangilinan J."/>
            <person name="Riley R."/>
            <person name="LaButti K."/>
            <person name="Andreopoulos B."/>
            <person name="Lipzen A."/>
            <person name="Chen C."/>
            <person name="Yan M."/>
            <person name="Daum C."/>
            <person name="Ng V."/>
            <person name="Clum A."/>
            <person name="Steindorff A."/>
            <person name="Ohm R.A."/>
            <person name="Martin F."/>
            <person name="Silar P."/>
            <person name="Natvig D.O."/>
            <person name="Lalanne C."/>
            <person name="Gautier V."/>
            <person name="Ament-Velasquez S.L."/>
            <person name="Kruys A."/>
            <person name="Hutchinson M.I."/>
            <person name="Powell A.J."/>
            <person name="Barry K."/>
            <person name="Miller A.N."/>
            <person name="Grigoriev I.V."/>
            <person name="Debuchy R."/>
            <person name="Gladieux P."/>
            <person name="Hiltunen Thoren M."/>
            <person name="Johannesson H."/>
        </authorList>
    </citation>
    <scope>NUCLEOTIDE SEQUENCE</scope>
    <source>
        <strain evidence="2">CBS 168.71</strain>
    </source>
</reference>
<accession>A0AAE0LLY2</accession>